<feature type="coiled-coil region" evidence="1">
    <location>
        <begin position="348"/>
        <end position="375"/>
    </location>
</feature>
<proteinExistence type="predicted"/>
<name>A0ABD3MX97_9STRA</name>
<dbReference type="AlphaFoldDB" id="A0ABD3MX97"/>
<evidence type="ECO:0000256" key="2">
    <source>
        <dbReference type="SAM" id="MobiDB-lite"/>
    </source>
</evidence>
<evidence type="ECO:0000313" key="3">
    <source>
        <dbReference type="EMBL" id="KAL3768448.1"/>
    </source>
</evidence>
<dbReference type="EMBL" id="JALLBG020000064">
    <property type="protein sequence ID" value="KAL3768448.1"/>
    <property type="molecule type" value="Genomic_DNA"/>
</dbReference>
<reference evidence="3 4" key="1">
    <citation type="submission" date="2024-10" db="EMBL/GenBank/DDBJ databases">
        <title>Updated reference genomes for cyclostephanoid diatoms.</title>
        <authorList>
            <person name="Roberts W.R."/>
            <person name="Alverson A.J."/>
        </authorList>
    </citation>
    <scope>NUCLEOTIDE SEQUENCE [LARGE SCALE GENOMIC DNA]</scope>
    <source>
        <strain evidence="3 4">AJA232-27</strain>
    </source>
</reference>
<organism evidence="3 4">
    <name type="scientific">Discostella pseudostelligera</name>
    <dbReference type="NCBI Taxonomy" id="259834"/>
    <lineage>
        <taxon>Eukaryota</taxon>
        <taxon>Sar</taxon>
        <taxon>Stramenopiles</taxon>
        <taxon>Ochrophyta</taxon>
        <taxon>Bacillariophyta</taxon>
        <taxon>Coscinodiscophyceae</taxon>
        <taxon>Thalassiosirophycidae</taxon>
        <taxon>Stephanodiscales</taxon>
        <taxon>Stephanodiscaceae</taxon>
        <taxon>Discostella</taxon>
    </lineage>
</organism>
<feature type="compositionally biased region" description="Basic and acidic residues" evidence="2">
    <location>
        <begin position="574"/>
        <end position="587"/>
    </location>
</feature>
<dbReference type="Proteomes" id="UP001530293">
    <property type="component" value="Unassembled WGS sequence"/>
</dbReference>
<protein>
    <submittedName>
        <fullName evidence="3">Uncharacterized protein</fullName>
    </submittedName>
</protein>
<gene>
    <name evidence="3" type="ORF">ACHAWU_002664</name>
</gene>
<feature type="coiled-coil region" evidence="1">
    <location>
        <begin position="191"/>
        <end position="309"/>
    </location>
</feature>
<sequence length="666" mass="75198">MPRKEELHLSPRSLALSIDTSVSMITTSSSGSSSTQESAIEEITNILTKRAAEISSIVQKNISLDWFGQQTPSHKQQRQVEDDIDAAETPANTWLPQTLNSQEEDHRFATFINQALEESNRLKKEVRELNSKEFAASNNDQDSVENYGLKKIVRELKMTQLALKDQELKTAMQIAEMAKMEDLGKAQRESAKSVTDAIKKKEQIIESLKLENEEMAEKTKSLNKTVKTLKDEIARCEAFVLSSKSLAENQSTLLQENEKTIRELEAKNAELRLKWRNDVNTLKCKEALLNMQRQRMEEQENLLKIYETKFLTKGVDIVKVMSRAEEGERLWSKIKEREKRFNERKIIVGALREENANLKFDKRKLQTELDQLKNCFETFNLKLSDTGDKVHMPWLLSQLRDNVALKEKITELEEIVRGGGYTVMAADAEKDFRTKEIELATEIERVSGVIGMLKDQAHDEEGDVHKFEVSVLLGKLEEALLMFGHDGYEKVTNNDDIVSAASSDVTSMMSHESFIKEREIVTAMSNANWNKQGCSVMSSFTEGCSNLQRGGLFNGHEDEEEFLAKQATNWEAAHNNEDRDEKKKEYDDAASGDDDGRIDTMSFSQGISGSSSLSTDDGTQSEAPSTVVISPKNKNALRVIVKGGDDLENWRKTLSPISHAYSTGAE</sequence>
<feature type="region of interest" description="Disordered" evidence="2">
    <location>
        <begin position="571"/>
        <end position="629"/>
    </location>
</feature>
<feature type="compositionally biased region" description="Low complexity" evidence="2">
    <location>
        <begin position="602"/>
        <end position="621"/>
    </location>
</feature>
<evidence type="ECO:0000256" key="1">
    <source>
        <dbReference type="SAM" id="Coils"/>
    </source>
</evidence>
<accession>A0ABD3MX97</accession>
<keyword evidence="4" id="KW-1185">Reference proteome</keyword>
<comment type="caution">
    <text evidence="3">The sequence shown here is derived from an EMBL/GenBank/DDBJ whole genome shotgun (WGS) entry which is preliminary data.</text>
</comment>
<keyword evidence="1" id="KW-0175">Coiled coil</keyword>
<evidence type="ECO:0000313" key="4">
    <source>
        <dbReference type="Proteomes" id="UP001530293"/>
    </source>
</evidence>